<gene>
    <name evidence="1" type="ORF">LCGC14_2590650</name>
</gene>
<reference evidence="1" key="1">
    <citation type="journal article" date="2015" name="Nature">
        <title>Complex archaea that bridge the gap between prokaryotes and eukaryotes.</title>
        <authorList>
            <person name="Spang A."/>
            <person name="Saw J.H."/>
            <person name="Jorgensen S.L."/>
            <person name="Zaremba-Niedzwiedzka K."/>
            <person name="Martijn J."/>
            <person name="Lind A.E."/>
            <person name="van Eijk R."/>
            <person name="Schleper C."/>
            <person name="Guy L."/>
            <person name="Ettema T.J."/>
        </authorList>
    </citation>
    <scope>NUCLEOTIDE SEQUENCE</scope>
</reference>
<dbReference type="AlphaFoldDB" id="A0A0F9D4H0"/>
<accession>A0A0F9D4H0</accession>
<dbReference type="EMBL" id="LAZR01043475">
    <property type="protein sequence ID" value="KKL06978.1"/>
    <property type="molecule type" value="Genomic_DNA"/>
</dbReference>
<name>A0A0F9D4H0_9ZZZZ</name>
<organism evidence="1">
    <name type="scientific">marine sediment metagenome</name>
    <dbReference type="NCBI Taxonomy" id="412755"/>
    <lineage>
        <taxon>unclassified sequences</taxon>
        <taxon>metagenomes</taxon>
        <taxon>ecological metagenomes</taxon>
    </lineage>
</organism>
<evidence type="ECO:0000313" key="1">
    <source>
        <dbReference type="EMBL" id="KKL06978.1"/>
    </source>
</evidence>
<proteinExistence type="predicted"/>
<comment type="caution">
    <text evidence="1">The sequence shown here is derived from an EMBL/GenBank/DDBJ whole genome shotgun (WGS) entry which is preliminary data.</text>
</comment>
<sequence length="79" mass="9279">MVKTKEEILNGMSRFRFDLLCYTDFKFFCEKMLGLTDMGGIHEFQLKWIDLIQKYRIIMLEAPSGSSKSEIVGACYLLW</sequence>
<protein>
    <submittedName>
        <fullName evidence="1">Uncharacterized protein</fullName>
    </submittedName>
</protein>
<dbReference type="Gene3D" id="3.40.50.300">
    <property type="entry name" value="P-loop containing nucleotide triphosphate hydrolases"/>
    <property type="match status" value="1"/>
</dbReference>
<feature type="non-terminal residue" evidence="1">
    <location>
        <position position="79"/>
    </location>
</feature>
<dbReference type="InterPro" id="IPR027417">
    <property type="entry name" value="P-loop_NTPase"/>
</dbReference>